<dbReference type="InterPro" id="IPR007156">
    <property type="entry name" value="MamQ_LemA"/>
</dbReference>
<dbReference type="KEGG" id="dto:TOL2_C31560"/>
<keyword evidence="3 6" id="KW-0812">Transmembrane</keyword>
<dbReference type="GO" id="GO:0016020">
    <property type="term" value="C:membrane"/>
    <property type="evidence" value="ECO:0007669"/>
    <property type="project" value="UniProtKB-SubCell"/>
</dbReference>
<dbReference type="OrthoDB" id="5423126at2"/>
<evidence type="ECO:0000256" key="6">
    <source>
        <dbReference type="SAM" id="Phobius"/>
    </source>
</evidence>
<dbReference type="HOGENOM" id="CLU_1308474_0_0_7"/>
<dbReference type="Pfam" id="PF04011">
    <property type="entry name" value="LemA"/>
    <property type="match status" value="1"/>
</dbReference>
<dbReference type="SUPFAM" id="SSF140478">
    <property type="entry name" value="LemA-like"/>
    <property type="match status" value="1"/>
</dbReference>
<dbReference type="EMBL" id="FO203503">
    <property type="protein sequence ID" value="CCK81314.1"/>
    <property type="molecule type" value="Genomic_DNA"/>
</dbReference>
<accession>K0NAV2</accession>
<evidence type="ECO:0000256" key="1">
    <source>
        <dbReference type="ARBA" id="ARBA00004167"/>
    </source>
</evidence>
<comment type="similarity">
    <text evidence="2">Belongs to the LemA family.</text>
</comment>
<reference evidence="7 8" key="1">
    <citation type="journal article" date="2013" name="Environ. Microbiol.">
        <title>Complete genome, catabolic sub-proteomes and key-metabolites of Desulfobacula toluolica Tol2, a marine, aromatic compound-degrading, sulfate-reducing bacterium.</title>
        <authorList>
            <person name="Wohlbrand L."/>
            <person name="Jacob J.H."/>
            <person name="Kube M."/>
            <person name="Mussmann M."/>
            <person name="Jarling R."/>
            <person name="Beck A."/>
            <person name="Amann R."/>
            <person name="Wilkes H."/>
            <person name="Reinhardt R."/>
            <person name="Rabus R."/>
        </authorList>
    </citation>
    <scope>NUCLEOTIDE SEQUENCE [LARGE SCALE GENOMIC DNA]</scope>
    <source>
        <strain evidence="8">DSM 7467 / Tol2</strain>
    </source>
</reference>
<dbReference type="PANTHER" id="PTHR34478:SF2">
    <property type="entry name" value="MEMBRANE PROTEIN"/>
    <property type="match status" value="1"/>
</dbReference>
<dbReference type="RefSeq" id="WP_014958507.1">
    <property type="nucleotide sequence ID" value="NC_018645.1"/>
</dbReference>
<dbReference type="AlphaFoldDB" id="K0NAV2"/>
<keyword evidence="8" id="KW-1185">Reference proteome</keyword>
<evidence type="ECO:0000313" key="7">
    <source>
        <dbReference type="EMBL" id="CCK81314.1"/>
    </source>
</evidence>
<evidence type="ECO:0000256" key="5">
    <source>
        <dbReference type="ARBA" id="ARBA00023136"/>
    </source>
</evidence>
<dbReference type="STRING" id="651182.TOL2_C31560"/>
<evidence type="ECO:0000313" key="8">
    <source>
        <dbReference type="Proteomes" id="UP000007347"/>
    </source>
</evidence>
<organism evidence="7 8">
    <name type="scientific">Desulfobacula toluolica (strain DSM 7467 / Tol2)</name>
    <dbReference type="NCBI Taxonomy" id="651182"/>
    <lineage>
        <taxon>Bacteria</taxon>
        <taxon>Pseudomonadati</taxon>
        <taxon>Thermodesulfobacteriota</taxon>
        <taxon>Desulfobacteria</taxon>
        <taxon>Desulfobacterales</taxon>
        <taxon>Desulfobacteraceae</taxon>
        <taxon>Desulfobacula</taxon>
    </lineage>
</organism>
<proteinExistence type="inferred from homology"/>
<protein>
    <submittedName>
        <fullName evidence="7">LemA family protein</fullName>
    </submittedName>
</protein>
<name>K0NAV2_DESTT</name>
<evidence type="ECO:0000256" key="3">
    <source>
        <dbReference type="ARBA" id="ARBA00022692"/>
    </source>
</evidence>
<evidence type="ECO:0000256" key="4">
    <source>
        <dbReference type="ARBA" id="ARBA00022989"/>
    </source>
</evidence>
<dbReference type="PANTHER" id="PTHR34478">
    <property type="entry name" value="PROTEIN LEMA"/>
    <property type="match status" value="1"/>
</dbReference>
<comment type="subcellular location">
    <subcellularLocation>
        <location evidence="1">Membrane</location>
        <topology evidence="1">Single-pass membrane protein</topology>
    </subcellularLocation>
</comment>
<dbReference type="Gene3D" id="1.20.1440.20">
    <property type="entry name" value="LemA-like domain"/>
    <property type="match status" value="1"/>
</dbReference>
<gene>
    <name evidence="7" type="primary">lemA</name>
    <name evidence="7" type="ordered locus">TOL2_C31560</name>
</gene>
<keyword evidence="4 6" id="KW-1133">Transmembrane helix</keyword>
<feature type="transmembrane region" description="Helical" evidence="6">
    <location>
        <begin position="6"/>
        <end position="28"/>
    </location>
</feature>
<dbReference type="InterPro" id="IPR023353">
    <property type="entry name" value="LemA-like_dom_sf"/>
</dbReference>
<keyword evidence="5 6" id="KW-0472">Membrane</keyword>
<dbReference type="Proteomes" id="UP000007347">
    <property type="component" value="Chromosome"/>
</dbReference>
<sequence>MLEPWLKFTGICSVVMAIIVFCVIFGGYSSFVRSQNRIEASKSLLTDACQKRLDIVPELVEIIKTSRIKTSIPSINQTAQKAAIILKQVIAHESAVENALIKDFELSQTQLTFQIKQTLSQLEALVDKNSSQYVSSQQFSALKKQVDTTQDNLFVIQKRYNKEVAYFNLRTKVFPGFLIAKLFGFNKIHYTSISKDLFLPAQKTFAPVTS</sequence>
<evidence type="ECO:0000256" key="2">
    <source>
        <dbReference type="ARBA" id="ARBA00008854"/>
    </source>
</evidence>